<dbReference type="CDD" id="cd06661">
    <property type="entry name" value="GGCT_like"/>
    <property type="match status" value="1"/>
</dbReference>
<protein>
    <recommendedName>
        <fullName evidence="3">Putative gamma-glutamylcyclotransferase</fullName>
    </recommendedName>
</protein>
<dbReference type="InterPro" id="IPR036568">
    <property type="entry name" value="GGCT-like_sf"/>
</dbReference>
<dbReference type="EMBL" id="CAJVPK010000175">
    <property type="protein sequence ID" value="CAG8467143.1"/>
    <property type="molecule type" value="Genomic_DNA"/>
</dbReference>
<reference evidence="5" key="1">
    <citation type="submission" date="2021-06" db="EMBL/GenBank/DDBJ databases">
        <authorList>
            <person name="Kallberg Y."/>
            <person name="Tangrot J."/>
            <person name="Rosling A."/>
        </authorList>
    </citation>
    <scope>NUCLEOTIDE SEQUENCE</scope>
    <source>
        <strain evidence="5">AZ414A</strain>
    </source>
</reference>
<evidence type="ECO:0000259" key="4">
    <source>
        <dbReference type="Pfam" id="PF06094"/>
    </source>
</evidence>
<evidence type="ECO:0000256" key="3">
    <source>
        <dbReference type="ARBA" id="ARBA00030602"/>
    </source>
</evidence>
<dbReference type="SUPFAM" id="SSF110857">
    <property type="entry name" value="Gamma-glutamyl cyclotransferase-like"/>
    <property type="match status" value="1"/>
</dbReference>
<organism evidence="5 6">
    <name type="scientific">Diversispora eburnea</name>
    <dbReference type="NCBI Taxonomy" id="1213867"/>
    <lineage>
        <taxon>Eukaryota</taxon>
        <taxon>Fungi</taxon>
        <taxon>Fungi incertae sedis</taxon>
        <taxon>Mucoromycota</taxon>
        <taxon>Glomeromycotina</taxon>
        <taxon>Glomeromycetes</taxon>
        <taxon>Diversisporales</taxon>
        <taxon>Diversisporaceae</taxon>
        <taxon>Diversispora</taxon>
    </lineage>
</organism>
<proteinExistence type="inferred from homology"/>
<feature type="domain" description="Gamma-glutamylcyclotransferase AIG2-like" evidence="4">
    <location>
        <begin position="15"/>
        <end position="114"/>
    </location>
</feature>
<dbReference type="Proteomes" id="UP000789706">
    <property type="component" value="Unassembled WGS sequence"/>
</dbReference>
<name>A0A9N8VWT6_9GLOM</name>
<evidence type="ECO:0000313" key="6">
    <source>
        <dbReference type="Proteomes" id="UP000789706"/>
    </source>
</evidence>
<evidence type="ECO:0000256" key="2">
    <source>
        <dbReference type="ARBA" id="ARBA00022679"/>
    </source>
</evidence>
<dbReference type="AlphaFoldDB" id="A0A9N8VWT6"/>
<dbReference type="GO" id="GO:0016740">
    <property type="term" value="F:transferase activity"/>
    <property type="evidence" value="ECO:0007669"/>
    <property type="project" value="UniProtKB-KW"/>
</dbReference>
<dbReference type="OrthoDB" id="1044435at2759"/>
<accession>A0A9N8VWT6</accession>
<keyword evidence="6" id="KW-1185">Reference proteome</keyword>
<sequence length="140" mass="16600">MEEITCFFYGTLMSRKILLHGYKRRKVHGAPYPAIIKDENSDTHGIVVKGLTPEDMLRLDFFEGDQYAKIEVQVFFTNNEDYKDNKDYKYENAILAQTYVWIDSVELLEDKEWDHKDFEENIKDKLLLNEDPEEVSDFFG</sequence>
<gene>
    <name evidence="5" type="ORF">DEBURN_LOCUS2974</name>
</gene>
<dbReference type="InterPro" id="IPR009288">
    <property type="entry name" value="AIG2-like_dom"/>
</dbReference>
<dbReference type="PANTHER" id="PTHR31544">
    <property type="entry name" value="AIG2-LIKE PROTEIN D"/>
    <property type="match status" value="1"/>
</dbReference>
<dbReference type="InterPro" id="IPR013024">
    <property type="entry name" value="GGCT-like"/>
</dbReference>
<dbReference type="Pfam" id="PF06094">
    <property type="entry name" value="GGACT"/>
    <property type="match status" value="1"/>
</dbReference>
<evidence type="ECO:0000256" key="1">
    <source>
        <dbReference type="ARBA" id="ARBA00008861"/>
    </source>
</evidence>
<dbReference type="Gene3D" id="3.10.490.10">
    <property type="entry name" value="Gamma-glutamyl cyclotransferase-like"/>
    <property type="match status" value="1"/>
</dbReference>
<keyword evidence="2" id="KW-0808">Transferase</keyword>
<dbReference type="InterPro" id="IPR045038">
    <property type="entry name" value="AIG2-like"/>
</dbReference>
<evidence type="ECO:0000313" key="5">
    <source>
        <dbReference type="EMBL" id="CAG8467143.1"/>
    </source>
</evidence>
<comment type="caution">
    <text evidence="5">The sequence shown here is derived from an EMBL/GenBank/DDBJ whole genome shotgun (WGS) entry which is preliminary data.</text>
</comment>
<comment type="similarity">
    <text evidence="1">Belongs to the gamma-glutamylcyclotransferase family.</text>
</comment>
<dbReference type="PANTHER" id="PTHR31544:SF2">
    <property type="entry name" value="AIG2-LIKE PROTEIN D"/>
    <property type="match status" value="1"/>
</dbReference>